<comment type="caution">
    <text evidence="2">The sequence shown here is derived from an EMBL/GenBank/DDBJ whole genome shotgun (WGS) entry which is preliminary data.</text>
</comment>
<gene>
    <name evidence="2" type="ORF">PR048_029653</name>
</gene>
<sequence>MDPQPACVVLSRFITSLSENSPIATLQKTARYRAGSCACNNYSPFDDKVHYPLPHHNLFYCPFPTEATLRITTSTNSVADENVQSRDESSDHRLNMRKYPFISKHLLTNQFSNLKSKPLDVLAEKQFDVGVTEIGCAQPARSLYLILSLCLGLGGVIYFVCNVRYVGNCVRAFCDEVSVEQRWNEGTGETGDPLENLPTSGVVRHDSHMRKSGSEPGSPRWEANLICTVRRYDGNTARFGRRSDEAARSACNFAWCKPFYLCSPFTVTSNFVEALLKFCFQDIPPPPEFEVSRRPICKADSCLFMNCIIASTRKAIQLGGAARPRSRSEEAIRATLTRTPSASSLLRASRVQCFRRDAVLCKLDRNTEVLLHSMNHHRLNDARMRNQWRMSLSFVTPSRLLTVTGAGVKVIQIEIGGWLSPQHACLSVLAPVPAYLGLFSVLQAVQRWGDKDDNATRIKCAIVAKRNALNWRTHHDRNTARLARRSDEALGLCVSVARIVPSLLDLGRAAVAERLAFSPPTKVNRVQSLAGSLPDFRMWESYRTMSLTGGFSRGSPVSLAFSHSGTTPYSPCSILIGYQHLNVKSGPNLPLTQSLTHFTNMSLVAANMTEECRNSELRLQMMQEMRAQNFDMIRFASYRTACKLRFVQKKVNRENDAHNSFV</sequence>
<dbReference type="Gene3D" id="6.10.140.70">
    <property type="match status" value="1"/>
</dbReference>
<evidence type="ECO:0000259" key="1">
    <source>
        <dbReference type="Pfam" id="PF09068"/>
    </source>
</evidence>
<organism evidence="2 3">
    <name type="scientific">Dryococelus australis</name>
    <dbReference type="NCBI Taxonomy" id="614101"/>
    <lineage>
        <taxon>Eukaryota</taxon>
        <taxon>Metazoa</taxon>
        <taxon>Ecdysozoa</taxon>
        <taxon>Arthropoda</taxon>
        <taxon>Hexapoda</taxon>
        <taxon>Insecta</taxon>
        <taxon>Pterygota</taxon>
        <taxon>Neoptera</taxon>
        <taxon>Polyneoptera</taxon>
        <taxon>Phasmatodea</taxon>
        <taxon>Verophasmatodea</taxon>
        <taxon>Anareolatae</taxon>
        <taxon>Phasmatidae</taxon>
        <taxon>Eurycanthinae</taxon>
        <taxon>Dryococelus</taxon>
    </lineage>
</organism>
<feature type="domain" description="EF-hand" evidence="1">
    <location>
        <begin position="620"/>
        <end position="652"/>
    </location>
</feature>
<name>A0ABQ9GE03_9NEOP</name>
<keyword evidence="3" id="KW-1185">Reference proteome</keyword>
<dbReference type="InterPro" id="IPR015153">
    <property type="entry name" value="EF-hand_dom_typ1"/>
</dbReference>
<evidence type="ECO:0000313" key="3">
    <source>
        <dbReference type="Proteomes" id="UP001159363"/>
    </source>
</evidence>
<dbReference type="Proteomes" id="UP001159363">
    <property type="component" value="Chromosome 12"/>
</dbReference>
<accession>A0ABQ9GE03</accession>
<protein>
    <recommendedName>
        <fullName evidence="1">EF-hand domain-containing protein</fullName>
    </recommendedName>
</protein>
<dbReference type="Pfam" id="PF09068">
    <property type="entry name" value="EF-hand_2"/>
    <property type="match status" value="1"/>
</dbReference>
<evidence type="ECO:0000313" key="2">
    <source>
        <dbReference type="EMBL" id="KAJ8870630.1"/>
    </source>
</evidence>
<dbReference type="EMBL" id="JARBHB010000013">
    <property type="protein sequence ID" value="KAJ8870630.1"/>
    <property type="molecule type" value="Genomic_DNA"/>
</dbReference>
<proteinExistence type="predicted"/>
<reference evidence="2 3" key="1">
    <citation type="submission" date="2023-02" db="EMBL/GenBank/DDBJ databases">
        <title>LHISI_Scaffold_Assembly.</title>
        <authorList>
            <person name="Stuart O.P."/>
            <person name="Cleave R."/>
            <person name="Magrath M.J.L."/>
            <person name="Mikheyev A.S."/>
        </authorList>
    </citation>
    <scope>NUCLEOTIDE SEQUENCE [LARGE SCALE GENOMIC DNA]</scope>
    <source>
        <strain evidence="2">Daus_M_001</strain>
        <tissue evidence="2">Leg muscle</tissue>
    </source>
</reference>